<dbReference type="GO" id="GO:0016787">
    <property type="term" value="F:hydrolase activity"/>
    <property type="evidence" value="ECO:0007669"/>
    <property type="project" value="UniProtKB-KW"/>
</dbReference>
<evidence type="ECO:0000256" key="11">
    <source>
        <dbReference type="ARBA" id="ARBA00023125"/>
    </source>
</evidence>
<dbReference type="SUPFAM" id="SSF55464">
    <property type="entry name" value="Origin of replication-binding domain, RBD-like"/>
    <property type="match status" value="1"/>
</dbReference>
<keyword evidence="9" id="KW-0067">ATP-binding</keyword>
<dbReference type="GO" id="GO:0006260">
    <property type="term" value="P:DNA replication"/>
    <property type="evidence" value="ECO:0007669"/>
    <property type="project" value="UniProtKB-UniRule"/>
</dbReference>
<dbReference type="Gene3D" id="1.10.10.950">
    <property type="match status" value="1"/>
</dbReference>
<dbReference type="GO" id="GO:0004519">
    <property type="term" value="F:endonuclease activity"/>
    <property type="evidence" value="ECO:0007669"/>
    <property type="project" value="UniProtKB-UniRule"/>
</dbReference>
<keyword evidence="4 12" id="KW-0540">Nuclease</keyword>
<keyword evidence="10 12" id="KW-0190">Covalent protein-DNA linkage</keyword>
<dbReference type="GO" id="GO:0042025">
    <property type="term" value="C:host cell nucleus"/>
    <property type="evidence" value="ECO:0007669"/>
    <property type="project" value="UniProtKB-SubCell"/>
</dbReference>
<keyword evidence="6 12" id="KW-0547">Nucleotide-binding</keyword>
<feature type="domain" description="SF3 helicase" evidence="14">
    <location>
        <begin position="325"/>
        <end position="480"/>
    </location>
</feature>
<comment type="subcellular location">
    <subcellularLocation>
        <location evidence="1 12">Host nucleus</location>
    </subcellularLocation>
</comment>
<protein>
    <submittedName>
        <fullName evidence="16">Replicase</fullName>
    </submittedName>
</protein>
<feature type="domain" description="PV NS1-Nuc" evidence="15">
    <location>
        <begin position="22"/>
        <end position="219"/>
    </location>
</feature>
<evidence type="ECO:0000256" key="1">
    <source>
        <dbReference type="ARBA" id="ARBA00004147"/>
    </source>
</evidence>
<evidence type="ECO:0000256" key="10">
    <source>
        <dbReference type="ARBA" id="ARBA00023124"/>
    </source>
</evidence>
<keyword evidence="5" id="KW-0479">Metal-binding</keyword>
<keyword evidence="11 12" id="KW-0238">DNA-binding</keyword>
<dbReference type="InterPro" id="IPR027417">
    <property type="entry name" value="P-loop_NTPase"/>
</dbReference>
<name>A0A2H4N9S5_9VIRU</name>
<dbReference type="EMBL" id="MF682927">
    <property type="protein sequence ID" value="ATV81502.1"/>
    <property type="molecule type" value="Genomic_DNA"/>
</dbReference>
<sequence>MAGYLSGSSQPASHSTSACRGVKMSFYEVIIRVPHDVEEHLPGISDHFVDWIANKEWELPEWSDMDITLIDMPQLTLGEKLKREFLLEWHKITKLSNLDYFIQLEKGEKFYHLHVLISVEGMKSMVLGRYLNQIRQKLVSQIYRGIEPTIPDWLAVTKTKKEGANRIRDTGYIPAYLLPKVQSELQWAWTSLEDYKLATLNLQERKRLADEFQAELALSRPVIEETEAGNPRWRGKSTAKYMELVKWLVEKGITSEKEWIKEDQESYLTFNSTGTARGQIKAALDNAGRIMSTTKQAADYLIGPDVPPDIKSNRVYRIFEMNGYDPRYAGSVLVGWCQKKFGKRNTVWLFGPATTGKTNIAEAIAHAVPFYGCVNWTNENFPFNDCVDKMIIWWEEGKMTAKVVESAKAILGGSMVRVDQKCKSSSQIEQTPVIVTSNTNMCAVIDGNSTTFEHQQPLEDRMFKFELTRRLDSDFGKISKTEIREFMAWAAANEVPVRHEFRVQRSITSLGKRPAPEGEEPGEGINAAKRPRSSFDEPQPEGEDVENFALRYVNKCSRHLNFVHMMFPCQICDRMNQSVDVCFTHGVKSCEICFPRGEPDGVEEQAKEAEKEEQNFIDAYPNRCNICKMRGHFNPACGLCAEIADCIDDLNKEQ</sequence>
<dbReference type="GO" id="GO:0046872">
    <property type="term" value="F:metal ion binding"/>
    <property type="evidence" value="ECO:0007669"/>
    <property type="project" value="UniProtKB-KW"/>
</dbReference>
<feature type="short sequence motif" description="RCR-2" evidence="12">
    <location>
        <begin position="112"/>
        <end position="114"/>
    </location>
</feature>
<keyword evidence="3 12" id="KW-0235">DNA replication</keyword>
<dbReference type="Pfam" id="PF01057">
    <property type="entry name" value="Parvo_NS1"/>
    <property type="match status" value="1"/>
</dbReference>
<keyword evidence="8 12" id="KW-0378">Hydrolase</keyword>
<feature type="region of interest" description="Disordered" evidence="13">
    <location>
        <begin position="509"/>
        <end position="542"/>
    </location>
</feature>
<dbReference type="GO" id="GO:0003677">
    <property type="term" value="F:DNA binding"/>
    <property type="evidence" value="ECO:0007669"/>
    <property type="project" value="UniProtKB-UniRule"/>
</dbReference>
<dbReference type="InterPro" id="IPR049901">
    <property type="entry name" value="PV_NS1-NUC"/>
</dbReference>
<keyword evidence="7 12" id="KW-0255">Endonuclease</keyword>
<dbReference type="GO" id="GO:0019079">
    <property type="term" value="P:viral genome replication"/>
    <property type="evidence" value="ECO:0007669"/>
    <property type="project" value="InterPro"/>
</dbReference>
<feature type="active site" description="For nuclease activity" evidence="12">
    <location>
        <position position="176"/>
    </location>
</feature>
<evidence type="ECO:0000256" key="5">
    <source>
        <dbReference type="ARBA" id="ARBA00022723"/>
    </source>
</evidence>
<dbReference type="InterPro" id="IPR001257">
    <property type="entry name" value="Parvovirus_NS1_helicase"/>
</dbReference>
<accession>A0A2H4N9S5</accession>
<evidence type="ECO:0000256" key="12">
    <source>
        <dbReference type="PROSITE-ProRule" id="PRU01366"/>
    </source>
</evidence>
<dbReference type="PROSITE" id="PS52022">
    <property type="entry name" value="PV_NS1_NUC"/>
    <property type="match status" value="1"/>
</dbReference>
<evidence type="ECO:0000256" key="6">
    <source>
        <dbReference type="ARBA" id="ARBA00022741"/>
    </source>
</evidence>
<evidence type="ECO:0000259" key="15">
    <source>
        <dbReference type="PROSITE" id="PS52022"/>
    </source>
</evidence>
<dbReference type="Gene3D" id="3.40.50.300">
    <property type="entry name" value="P-loop containing nucleotide triphosphate hydrolases"/>
    <property type="match status" value="1"/>
</dbReference>
<evidence type="ECO:0000259" key="14">
    <source>
        <dbReference type="PROSITE" id="PS51206"/>
    </source>
</evidence>
<dbReference type="InterPro" id="IPR014015">
    <property type="entry name" value="Helicase_SF3_DNA-vir"/>
</dbReference>
<dbReference type="Pfam" id="PF08724">
    <property type="entry name" value="Rep_N"/>
    <property type="match status" value="1"/>
</dbReference>
<keyword evidence="2 12" id="KW-1048">Host nucleus</keyword>
<proteinExistence type="predicted"/>
<feature type="short sequence motif" description="RCR-3" evidence="12">
    <location>
        <begin position="176"/>
        <end position="180"/>
    </location>
</feature>
<dbReference type="InterPro" id="IPR014835">
    <property type="entry name" value="NS1-Nuc"/>
</dbReference>
<evidence type="ECO:0000256" key="3">
    <source>
        <dbReference type="ARBA" id="ARBA00022705"/>
    </source>
</evidence>
<reference evidence="16" key="1">
    <citation type="journal article" date="2017" name="J. Gen. Virol.">
        <title>Bats host diverse parvoviruses as possible origin of mammalian dependoparvoviruses and source for bat-swine interspecies transmission.</title>
        <authorList>
            <person name="Lau S.K.P."/>
            <person name="Ahmed S.S."/>
            <person name="Tsoi H.W."/>
            <person name="Yeung H.C."/>
            <person name="Li K.S.M."/>
            <person name="Fan R.Y.Y."/>
            <person name="Zhao P.S.H."/>
            <person name="Lau C.C.C."/>
            <person name="Lam C.S.F."/>
            <person name="Choi K.K.F."/>
            <person name="Chan B.C.H."/>
            <person name="Cai J.P."/>
            <person name="Wong S.S.Y."/>
            <person name="Chen H."/>
            <person name="Zhang H.L."/>
            <person name="Zhang L."/>
            <person name="Wang M."/>
            <person name="Woo P.C.Y."/>
            <person name="Yuen K.Y."/>
        </authorList>
    </citation>
    <scope>NUCLEOTIDE SEQUENCE</scope>
    <source>
        <strain evidence="16">Rs-BtAAV1_82A_TLC01_HKG_2011</strain>
    </source>
</reference>
<gene>
    <name evidence="16" type="primary">rep</name>
</gene>
<evidence type="ECO:0000256" key="9">
    <source>
        <dbReference type="ARBA" id="ARBA00022840"/>
    </source>
</evidence>
<evidence type="ECO:0000256" key="2">
    <source>
        <dbReference type="ARBA" id="ARBA00022562"/>
    </source>
</evidence>
<evidence type="ECO:0000256" key="13">
    <source>
        <dbReference type="SAM" id="MobiDB-lite"/>
    </source>
</evidence>
<evidence type="ECO:0000256" key="8">
    <source>
        <dbReference type="ARBA" id="ARBA00022801"/>
    </source>
</evidence>
<evidence type="ECO:0000313" key="16">
    <source>
        <dbReference type="EMBL" id="ATV81502.1"/>
    </source>
</evidence>
<evidence type="ECO:0000256" key="4">
    <source>
        <dbReference type="ARBA" id="ARBA00022722"/>
    </source>
</evidence>
<dbReference type="GO" id="GO:0005524">
    <property type="term" value="F:ATP binding"/>
    <property type="evidence" value="ECO:0007669"/>
    <property type="project" value="UniProtKB-KW"/>
</dbReference>
<evidence type="ECO:0000256" key="7">
    <source>
        <dbReference type="ARBA" id="ARBA00022759"/>
    </source>
</evidence>
<dbReference type="Gene3D" id="3.40.1310.20">
    <property type="match status" value="1"/>
</dbReference>
<dbReference type="PROSITE" id="PS51206">
    <property type="entry name" value="SF3_HELICASE_1"/>
    <property type="match status" value="1"/>
</dbReference>
<dbReference type="SUPFAM" id="SSF52540">
    <property type="entry name" value="P-loop containing nucleoside triphosphate hydrolases"/>
    <property type="match status" value="1"/>
</dbReference>
<organism evidence="16">
    <name type="scientific">Rhinolophus sinicus adeno-associated virus 1</name>
    <dbReference type="NCBI Taxonomy" id="2053183"/>
    <lineage>
        <taxon>Viruses</taxon>
        <taxon>Monodnaviria</taxon>
        <taxon>Shotokuvirae</taxon>
        <taxon>Cossaviricota</taxon>
        <taxon>Quintoviricetes</taxon>
        <taxon>Piccovirales</taxon>
        <taxon>Parvoviridae</taxon>
        <taxon>Parvovirinae</taxon>
        <taxon>Dependoparvovirus</taxon>
    </lineage>
</organism>